<name>A0ABS8VM05_DATST</name>
<dbReference type="Proteomes" id="UP000823775">
    <property type="component" value="Unassembled WGS sequence"/>
</dbReference>
<reference evidence="2 3" key="1">
    <citation type="journal article" date="2021" name="BMC Genomics">
        <title>Datura genome reveals duplications of psychoactive alkaloid biosynthetic genes and high mutation rate following tissue culture.</title>
        <authorList>
            <person name="Rajewski A."/>
            <person name="Carter-House D."/>
            <person name="Stajich J."/>
            <person name="Litt A."/>
        </authorList>
    </citation>
    <scope>NUCLEOTIDE SEQUENCE [LARGE SCALE GENOMIC DNA]</scope>
    <source>
        <strain evidence="2">AR-01</strain>
    </source>
</reference>
<evidence type="ECO:0000256" key="1">
    <source>
        <dbReference type="SAM" id="MobiDB-lite"/>
    </source>
</evidence>
<organism evidence="2 3">
    <name type="scientific">Datura stramonium</name>
    <name type="common">Jimsonweed</name>
    <name type="synonym">Common thornapple</name>
    <dbReference type="NCBI Taxonomy" id="4076"/>
    <lineage>
        <taxon>Eukaryota</taxon>
        <taxon>Viridiplantae</taxon>
        <taxon>Streptophyta</taxon>
        <taxon>Embryophyta</taxon>
        <taxon>Tracheophyta</taxon>
        <taxon>Spermatophyta</taxon>
        <taxon>Magnoliopsida</taxon>
        <taxon>eudicotyledons</taxon>
        <taxon>Gunneridae</taxon>
        <taxon>Pentapetalae</taxon>
        <taxon>asterids</taxon>
        <taxon>lamiids</taxon>
        <taxon>Solanales</taxon>
        <taxon>Solanaceae</taxon>
        <taxon>Solanoideae</taxon>
        <taxon>Datureae</taxon>
        <taxon>Datura</taxon>
    </lineage>
</organism>
<feature type="compositionally biased region" description="Acidic residues" evidence="1">
    <location>
        <begin position="113"/>
        <end position="122"/>
    </location>
</feature>
<evidence type="ECO:0000313" key="3">
    <source>
        <dbReference type="Proteomes" id="UP000823775"/>
    </source>
</evidence>
<feature type="compositionally biased region" description="Basic and acidic residues" evidence="1">
    <location>
        <begin position="96"/>
        <end position="112"/>
    </location>
</feature>
<sequence>GQEEAAYRPAYDPRGVDVTKTKELEDINGLVLTVNERNARIDNILSHLNSMQMFQLRMNGVTKEQLQQLNIDYPLSEHSRSICRVGSGYEEPLDDDVVRKDEMERVDSYIESRDDDEEDSEMGEATLSPIHDDE</sequence>
<comment type="caution">
    <text evidence="2">The sequence shown here is derived from an EMBL/GenBank/DDBJ whole genome shotgun (WGS) entry which is preliminary data.</text>
</comment>
<protein>
    <submittedName>
        <fullName evidence="2">Uncharacterized protein</fullName>
    </submittedName>
</protein>
<feature type="region of interest" description="Disordered" evidence="1">
    <location>
        <begin position="86"/>
        <end position="134"/>
    </location>
</feature>
<gene>
    <name evidence="2" type="ORF">HAX54_037664</name>
</gene>
<dbReference type="EMBL" id="JACEIK010005063">
    <property type="protein sequence ID" value="MCE0480638.1"/>
    <property type="molecule type" value="Genomic_DNA"/>
</dbReference>
<keyword evidence="3" id="KW-1185">Reference proteome</keyword>
<proteinExistence type="predicted"/>
<evidence type="ECO:0000313" key="2">
    <source>
        <dbReference type="EMBL" id="MCE0480638.1"/>
    </source>
</evidence>
<feature type="non-terminal residue" evidence="2">
    <location>
        <position position="1"/>
    </location>
</feature>
<accession>A0ABS8VM05</accession>